<name>A0A150KS36_9BACI</name>
<dbReference type="PATRIC" id="fig|46224.3.peg.3586"/>
<evidence type="ECO:0000313" key="2">
    <source>
        <dbReference type="EMBL" id="KYD02630.1"/>
    </source>
</evidence>
<dbReference type="Gene3D" id="2.30.30.40">
    <property type="entry name" value="SH3 Domains"/>
    <property type="match status" value="1"/>
</dbReference>
<organism evidence="2 3">
    <name type="scientific">Heyndrickxia sporothermodurans</name>
    <dbReference type="NCBI Taxonomy" id="46224"/>
    <lineage>
        <taxon>Bacteria</taxon>
        <taxon>Bacillati</taxon>
        <taxon>Bacillota</taxon>
        <taxon>Bacilli</taxon>
        <taxon>Bacillales</taxon>
        <taxon>Bacillaceae</taxon>
        <taxon>Heyndrickxia</taxon>
    </lineage>
</organism>
<dbReference type="Proteomes" id="UP000075666">
    <property type="component" value="Unassembled WGS sequence"/>
</dbReference>
<evidence type="ECO:0000259" key="1">
    <source>
        <dbReference type="Pfam" id="PF08239"/>
    </source>
</evidence>
<dbReference type="InterPro" id="IPR009734">
    <property type="entry name" value="Myoviridae_GpU"/>
</dbReference>
<dbReference type="InterPro" id="IPR003646">
    <property type="entry name" value="SH3-like_bac-type"/>
</dbReference>
<dbReference type="STRING" id="46224.B4102_0224"/>
<dbReference type="Pfam" id="PF08239">
    <property type="entry name" value="SH3_3"/>
    <property type="match status" value="1"/>
</dbReference>
<gene>
    <name evidence="2" type="ORF">B4102_0224</name>
</gene>
<dbReference type="AlphaFoldDB" id="A0A150KS36"/>
<keyword evidence="3" id="KW-1185">Reference proteome</keyword>
<dbReference type="OrthoDB" id="9815316at2"/>
<accession>A0A150KS36</accession>
<sequence>MAKIGSFGDIVFETSTKKKLTFNEFERSGSARWNDHEIIGQKPKSEFSGPGLDEINITILLRAELGINPKKQLDKMRSMKDKGTAKSFVLGGKAISSNYWVIQQLVESYKTVDNRGNILTSEVTLSLKEYVINKKKAPKKKPKKKSTTTSKKKKKTLGVITIKVKSVHIRSGPGTKYKVLGYAFNKNKLTVYSKKNGWYSLGKGRYITANSAYSTFKKG</sequence>
<protein>
    <recommendedName>
        <fullName evidence="1">SH3b domain-containing protein</fullName>
    </recommendedName>
</protein>
<feature type="domain" description="SH3b" evidence="1">
    <location>
        <begin position="166"/>
        <end position="201"/>
    </location>
</feature>
<evidence type="ECO:0000313" key="3">
    <source>
        <dbReference type="Proteomes" id="UP000075666"/>
    </source>
</evidence>
<dbReference type="Pfam" id="PF06995">
    <property type="entry name" value="Phage_P2_GpU"/>
    <property type="match status" value="1"/>
</dbReference>
<reference evidence="2 3" key="1">
    <citation type="submission" date="2016-01" db="EMBL/GenBank/DDBJ databases">
        <title>Genome Sequences of Twelve Sporeforming Bacillus Species Isolated from Foods.</title>
        <authorList>
            <person name="Berendsen E.M."/>
            <person name="Wells-Bennik M.H."/>
            <person name="Krawcyk A.O."/>
            <person name="De Jong A."/>
            <person name="Holsappel S."/>
            <person name="Eijlander R.T."/>
            <person name="Kuipers O.P."/>
        </authorList>
    </citation>
    <scope>NUCLEOTIDE SEQUENCE [LARGE SCALE GENOMIC DNA]</scope>
    <source>
        <strain evidence="2 3">B4102</strain>
    </source>
</reference>
<comment type="caution">
    <text evidence="2">The sequence shown here is derived from an EMBL/GenBank/DDBJ whole genome shotgun (WGS) entry which is preliminary data.</text>
</comment>
<dbReference type="EMBL" id="LQYN01000071">
    <property type="protein sequence ID" value="KYD02630.1"/>
    <property type="molecule type" value="Genomic_DNA"/>
</dbReference>
<dbReference type="RefSeq" id="WP_066232612.1">
    <property type="nucleotide sequence ID" value="NZ_LQYN01000071.1"/>
</dbReference>
<proteinExistence type="predicted"/>